<dbReference type="eggNOG" id="ENOG50333FX">
    <property type="taxonomic scope" value="Bacteria"/>
</dbReference>
<accession>W7IUH4</accession>
<keyword evidence="2" id="KW-1185">Reference proteome</keyword>
<dbReference type="EMBL" id="AYXG01000026">
    <property type="protein sequence ID" value="EWC64013.1"/>
    <property type="molecule type" value="Genomic_DNA"/>
</dbReference>
<gene>
    <name evidence="1" type="ORF">UO65_0634</name>
</gene>
<name>W7IUH4_9PSEU</name>
<dbReference type="AlphaFoldDB" id="W7IUH4"/>
<dbReference type="Proteomes" id="UP000019277">
    <property type="component" value="Unassembled WGS sequence"/>
</dbReference>
<keyword evidence="1" id="KW-0378">Hydrolase</keyword>
<dbReference type="GO" id="GO:0008843">
    <property type="term" value="F:endochitinase activity"/>
    <property type="evidence" value="ECO:0007669"/>
    <property type="project" value="UniProtKB-EC"/>
</dbReference>
<evidence type="ECO:0000313" key="2">
    <source>
        <dbReference type="Proteomes" id="UP000019277"/>
    </source>
</evidence>
<comment type="caution">
    <text evidence="1">The sequence shown here is derived from an EMBL/GenBank/DDBJ whole genome shotgun (WGS) entry which is preliminary data.</text>
</comment>
<evidence type="ECO:0000313" key="1">
    <source>
        <dbReference type="EMBL" id="EWC64013.1"/>
    </source>
</evidence>
<protein>
    <submittedName>
        <fullName evidence="1">Chitinase</fullName>
        <ecNumber evidence="1">3.2.1.14</ecNumber>
    </submittedName>
</protein>
<proteinExistence type="predicted"/>
<keyword evidence="1" id="KW-0326">Glycosidase</keyword>
<organism evidence="1 2">
    <name type="scientific">Actinokineospora spheciospongiae</name>
    <dbReference type="NCBI Taxonomy" id="909613"/>
    <lineage>
        <taxon>Bacteria</taxon>
        <taxon>Bacillati</taxon>
        <taxon>Actinomycetota</taxon>
        <taxon>Actinomycetes</taxon>
        <taxon>Pseudonocardiales</taxon>
        <taxon>Pseudonocardiaceae</taxon>
        <taxon>Actinokineospora</taxon>
    </lineage>
</organism>
<sequence>MSGSSKLVGLGGSVPLKGSFSAVADLSAGKYTGDLNLKATSGQFRIFGFLPVSANIGFDQVGQPTGTVSNKAVTFNGKLTIKLTKVALFGIPIYQGDSCKTKKPSDIQLKSVGNFDVLKGGKLKGKYSLSETVKCGPLSPIIGAFVASDGNTVDIDLAAKK</sequence>
<reference evidence="1 2" key="1">
    <citation type="journal article" date="2014" name="Genome Announc.">
        <title>Draft Genome Sequence of the Antitrypanosomally Active Sponge-Associated Bacterium Actinokineospora sp. Strain EG49.</title>
        <authorList>
            <person name="Harjes J."/>
            <person name="Ryu T."/>
            <person name="Abdelmohsen U.R."/>
            <person name="Moitinho-Silva L."/>
            <person name="Horn H."/>
            <person name="Ravasi T."/>
            <person name="Hentschel U."/>
        </authorList>
    </citation>
    <scope>NUCLEOTIDE SEQUENCE [LARGE SCALE GENOMIC DNA]</scope>
    <source>
        <strain evidence="1 2">EG49</strain>
    </source>
</reference>
<dbReference type="EC" id="3.2.1.14" evidence="1"/>